<organism evidence="2 3">
    <name type="scientific">Blautia obeum</name>
    <dbReference type="NCBI Taxonomy" id="40520"/>
    <lineage>
        <taxon>Bacteria</taxon>
        <taxon>Bacillati</taxon>
        <taxon>Bacillota</taxon>
        <taxon>Clostridia</taxon>
        <taxon>Lachnospirales</taxon>
        <taxon>Lachnospiraceae</taxon>
        <taxon>Blautia</taxon>
    </lineage>
</organism>
<dbReference type="RefSeq" id="WP_118045311.1">
    <property type="nucleotide sequence ID" value="NZ_QSJW01000004.1"/>
</dbReference>
<dbReference type="AlphaFoldDB" id="A0A414I944"/>
<comment type="caution">
    <text evidence="2">The sequence shown here is derived from an EMBL/GenBank/DDBJ whole genome shotgun (WGS) entry which is preliminary data.</text>
</comment>
<proteinExistence type="predicted"/>
<gene>
    <name evidence="2" type="ORF">DW767_07950</name>
</gene>
<evidence type="ECO:0000313" key="2">
    <source>
        <dbReference type="EMBL" id="RHE13274.1"/>
    </source>
</evidence>
<evidence type="ECO:0000313" key="3">
    <source>
        <dbReference type="Proteomes" id="UP000284644"/>
    </source>
</evidence>
<sequence length="315" mass="34815">MTTKKKMIALTCSLIFANTIPVFAASDYGINIDQKYVSGDASQLSDAISESLNDMGVKKVSSYDLEKKEDSQTVAQVILSADGVAMEAVCYYTKDNTWSCSSITNIHSSSDDLIYYWVNPVSADATAFEIKDYKTGEYKPEGAAKELLSQYENQEKWFSLEDFKLYDKNDAPIEIPDSEDHIMASAYPDSKTFRGIKIGDTISNLFSAYDSKYFSVQVGYDDTTATDAQKKLVEMYNAQIEAADPEDIERTISSIDSSAVSVVVLFEGAEFCGKIIPKPEPNSGKSVSYKVSEDIGFIIDNDKISDIGIQRGGRY</sequence>
<feature type="signal peptide" evidence="1">
    <location>
        <begin position="1"/>
        <end position="24"/>
    </location>
</feature>
<dbReference type="EMBL" id="QSJW01000004">
    <property type="protein sequence ID" value="RHE13274.1"/>
    <property type="molecule type" value="Genomic_DNA"/>
</dbReference>
<protein>
    <submittedName>
        <fullName evidence="2">Uncharacterized protein</fullName>
    </submittedName>
</protein>
<dbReference type="Proteomes" id="UP000284644">
    <property type="component" value="Unassembled WGS sequence"/>
</dbReference>
<evidence type="ECO:0000256" key="1">
    <source>
        <dbReference type="SAM" id="SignalP"/>
    </source>
</evidence>
<feature type="chain" id="PRO_5019561240" evidence="1">
    <location>
        <begin position="25"/>
        <end position="315"/>
    </location>
</feature>
<keyword evidence="1" id="KW-0732">Signal</keyword>
<reference evidence="2 3" key="1">
    <citation type="submission" date="2018-08" db="EMBL/GenBank/DDBJ databases">
        <title>A genome reference for cultivated species of the human gut microbiota.</title>
        <authorList>
            <person name="Zou Y."/>
            <person name="Xue W."/>
            <person name="Luo G."/>
        </authorList>
    </citation>
    <scope>NUCLEOTIDE SEQUENCE [LARGE SCALE GENOMIC DNA]</scope>
    <source>
        <strain evidence="2 3">AM29-25AC</strain>
    </source>
</reference>
<accession>A0A414I944</accession>
<name>A0A414I944_9FIRM</name>